<gene>
    <name evidence="2" type="ORF">PMAYCL1PPCAC_20561</name>
</gene>
<feature type="compositionally biased region" description="Low complexity" evidence="1">
    <location>
        <begin position="27"/>
        <end position="42"/>
    </location>
</feature>
<dbReference type="AlphaFoldDB" id="A0AAN5CTH6"/>
<dbReference type="EMBL" id="BTRK01000004">
    <property type="protein sequence ID" value="GMR50366.1"/>
    <property type="molecule type" value="Genomic_DNA"/>
</dbReference>
<protein>
    <submittedName>
        <fullName evidence="2">Uncharacterized protein</fullName>
    </submittedName>
</protein>
<feature type="region of interest" description="Disordered" evidence="1">
    <location>
        <begin position="1"/>
        <end position="51"/>
    </location>
</feature>
<evidence type="ECO:0000256" key="1">
    <source>
        <dbReference type="SAM" id="MobiDB-lite"/>
    </source>
</evidence>
<evidence type="ECO:0000313" key="2">
    <source>
        <dbReference type="EMBL" id="GMR50366.1"/>
    </source>
</evidence>
<evidence type="ECO:0000313" key="3">
    <source>
        <dbReference type="Proteomes" id="UP001328107"/>
    </source>
</evidence>
<organism evidence="2 3">
    <name type="scientific">Pristionchus mayeri</name>
    <dbReference type="NCBI Taxonomy" id="1317129"/>
    <lineage>
        <taxon>Eukaryota</taxon>
        <taxon>Metazoa</taxon>
        <taxon>Ecdysozoa</taxon>
        <taxon>Nematoda</taxon>
        <taxon>Chromadorea</taxon>
        <taxon>Rhabditida</taxon>
        <taxon>Rhabditina</taxon>
        <taxon>Diplogasteromorpha</taxon>
        <taxon>Diplogasteroidea</taxon>
        <taxon>Neodiplogasteridae</taxon>
        <taxon>Pristionchus</taxon>
    </lineage>
</organism>
<dbReference type="Proteomes" id="UP001328107">
    <property type="component" value="Unassembled WGS sequence"/>
</dbReference>
<name>A0AAN5CTH6_9BILA</name>
<reference evidence="3" key="1">
    <citation type="submission" date="2022-10" db="EMBL/GenBank/DDBJ databases">
        <title>Genome assembly of Pristionchus species.</title>
        <authorList>
            <person name="Yoshida K."/>
            <person name="Sommer R.J."/>
        </authorList>
    </citation>
    <scope>NUCLEOTIDE SEQUENCE [LARGE SCALE GENOMIC DNA]</scope>
    <source>
        <strain evidence="3">RS5460</strain>
    </source>
</reference>
<comment type="caution">
    <text evidence="2">The sequence shown here is derived from an EMBL/GenBank/DDBJ whole genome shotgun (WGS) entry which is preliminary data.</text>
</comment>
<accession>A0AAN5CTH6</accession>
<sequence length="74" mass="7873">PLSIHPTCQLPADKSQMIPSRWPPVPSSSSSVVPARARASSATSQSHLPSGDLLRAETISAKLAVYFEVSEETL</sequence>
<feature type="non-terminal residue" evidence="2">
    <location>
        <position position="1"/>
    </location>
</feature>
<feature type="non-terminal residue" evidence="2">
    <location>
        <position position="74"/>
    </location>
</feature>
<proteinExistence type="predicted"/>
<keyword evidence="3" id="KW-1185">Reference proteome</keyword>